<accession>D6RLR1</accession>
<feature type="compositionally biased region" description="Basic and acidic residues" evidence="1">
    <location>
        <begin position="101"/>
        <end position="114"/>
    </location>
</feature>
<reference evidence="2 3" key="1">
    <citation type="journal article" date="2010" name="Proc. Natl. Acad. Sci. U.S.A.">
        <title>Insights into evolution of multicellular fungi from the assembled chromosomes of the mushroom Coprinopsis cinerea (Coprinus cinereus).</title>
        <authorList>
            <person name="Stajich J.E."/>
            <person name="Wilke S.K."/>
            <person name="Ahren D."/>
            <person name="Au C.H."/>
            <person name="Birren B.W."/>
            <person name="Borodovsky M."/>
            <person name="Burns C."/>
            <person name="Canback B."/>
            <person name="Casselton L.A."/>
            <person name="Cheng C.K."/>
            <person name="Deng J."/>
            <person name="Dietrich F.S."/>
            <person name="Fargo D.C."/>
            <person name="Farman M.L."/>
            <person name="Gathman A.C."/>
            <person name="Goldberg J."/>
            <person name="Guigo R."/>
            <person name="Hoegger P.J."/>
            <person name="Hooker J.B."/>
            <person name="Huggins A."/>
            <person name="James T.Y."/>
            <person name="Kamada T."/>
            <person name="Kilaru S."/>
            <person name="Kodira C."/>
            <person name="Kues U."/>
            <person name="Kupfer D."/>
            <person name="Kwan H.S."/>
            <person name="Lomsadze A."/>
            <person name="Li W."/>
            <person name="Lilly W.W."/>
            <person name="Ma L.J."/>
            <person name="Mackey A.J."/>
            <person name="Manning G."/>
            <person name="Martin F."/>
            <person name="Muraguchi H."/>
            <person name="Natvig D.O."/>
            <person name="Palmerini H."/>
            <person name="Ramesh M.A."/>
            <person name="Rehmeyer C.J."/>
            <person name="Roe B.A."/>
            <person name="Shenoy N."/>
            <person name="Stanke M."/>
            <person name="Ter-Hovhannisyan V."/>
            <person name="Tunlid A."/>
            <person name="Velagapudi R."/>
            <person name="Vision T.J."/>
            <person name="Zeng Q."/>
            <person name="Zolan M.E."/>
            <person name="Pukkila P.J."/>
        </authorList>
    </citation>
    <scope>NUCLEOTIDE SEQUENCE [LARGE SCALE GENOMIC DNA]</scope>
    <source>
        <strain evidence="3">Okayama-7 / 130 / ATCC MYA-4618 / FGSC 9003</strain>
    </source>
</reference>
<comment type="caution">
    <text evidence="2">The sequence shown here is derived from an EMBL/GenBank/DDBJ whole genome shotgun (WGS) entry which is preliminary data.</text>
</comment>
<dbReference type="VEuPathDB" id="FungiDB:CC1G_14269"/>
<gene>
    <name evidence="2" type="ORF">CC1G_14269</name>
</gene>
<protein>
    <submittedName>
        <fullName evidence="2">Uncharacterized protein</fullName>
    </submittedName>
</protein>
<dbReference type="AlphaFoldDB" id="D6RLR1"/>
<dbReference type="Proteomes" id="UP000001861">
    <property type="component" value="Unassembled WGS sequence"/>
</dbReference>
<dbReference type="EMBL" id="AACS02000003">
    <property type="protein sequence ID" value="EFI28244.1"/>
    <property type="molecule type" value="Genomic_DNA"/>
</dbReference>
<dbReference type="RefSeq" id="XP_002911738.1">
    <property type="nucleotide sequence ID" value="XM_002911692.1"/>
</dbReference>
<keyword evidence="3" id="KW-1185">Reference proteome</keyword>
<dbReference type="KEGG" id="cci:CC1G_14269"/>
<dbReference type="InParanoid" id="D6RLR1"/>
<evidence type="ECO:0000313" key="3">
    <source>
        <dbReference type="Proteomes" id="UP000001861"/>
    </source>
</evidence>
<evidence type="ECO:0000313" key="2">
    <source>
        <dbReference type="EMBL" id="EFI28244.1"/>
    </source>
</evidence>
<sequence>MSSMRLRWFATPKWFFALSLLLGASSIRLDFLHRFSFHQMYENRFRHISYHPDSNRRKWKSQTLVNISTHFVVGCRTEARTRTVSAGRVCAPFERRIEVPGDRRGPIPEMEKEGLSVSSADGSHLGRRVEAGAMDDPEQISRWMGQTRQSYERIYGGCRLAITKRKTE</sequence>
<name>D6RLR1_COPC7</name>
<dbReference type="GeneID" id="9379380"/>
<feature type="region of interest" description="Disordered" evidence="1">
    <location>
        <begin position="101"/>
        <end position="121"/>
    </location>
</feature>
<dbReference type="HOGENOM" id="CLU_1586391_0_0_1"/>
<evidence type="ECO:0000256" key="1">
    <source>
        <dbReference type="SAM" id="MobiDB-lite"/>
    </source>
</evidence>
<organism evidence="2 3">
    <name type="scientific">Coprinopsis cinerea (strain Okayama-7 / 130 / ATCC MYA-4618 / FGSC 9003)</name>
    <name type="common">Inky cap fungus</name>
    <name type="synonym">Hormographiella aspergillata</name>
    <dbReference type="NCBI Taxonomy" id="240176"/>
    <lineage>
        <taxon>Eukaryota</taxon>
        <taxon>Fungi</taxon>
        <taxon>Dikarya</taxon>
        <taxon>Basidiomycota</taxon>
        <taxon>Agaricomycotina</taxon>
        <taxon>Agaricomycetes</taxon>
        <taxon>Agaricomycetidae</taxon>
        <taxon>Agaricales</taxon>
        <taxon>Agaricineae</taxon>
        <taxon>Psathyrellaceae</taxon>
        <taxon>Coprinopsis</taxon>
    </lineage>
</organism>
<proteinExistence type="predicted"/>